<keyword evidence="6" id="KW-0966">Cell projection</keyword>
<evidence type="ECO:0000313" key="6">
    <source>
        <dbReference type="EMBL" id="XBH22124.1"/>
    </source>
</evidence>
<dbReference type="InterPro" id="IPR013384">
    <property type="entry name" value="Flagell_FlgL"/>
</dbReference>
<evidence type="ECO:0000256" key="2">
    <source>
        <dbReference type="ARBA" id="ARBA00005709"/>
    </source>
</evidence>
<evidence type="ECO:0000256" key="1">
    <source>
        <dbReference type="ARBA" id="ARBA00004365"/>
    </source>
</evidence>
<dbReference type="NCBIfam" id="TIGR02550">
    <property type="entry name" value="flagell_flgL"/>
    <property type="match status" value="1"/>
</dbReference>
<dbReference type="Gene3D" id="1.20.1330.10">
    <property type="entry name" value="f41 fragment of flagellin, N-terminal domain"/>
    <property type="match status" value="1"/>
</dbReference>
<sequence>MITRVTHMSAQRNVLANMQNNLSAMVKLQEQGSSGKLIGKVSDDPAKASDALTMRRDQKANEQFVRNAEDGRSWLNLADSALATTSGLLLRARDLVVQGSNTGTMNSAAREALAAEIDGIKSALLDQANTKYLGRSIFAGTSGTDSAFDGTDYTFSGVPGASVERRTSNAVTIRVDTDGASVFGSNTTDPNDPSYSVFKLMEDISNDLRAGNDPQHALNKIDTRHAQMTTQAAAVGARTNQIERALETATNNTATLKNDVAGIENIDLAQTIMDLKLQEVAYTASLNASARVLQPTLLDYLR</sequence>
<keyword evidence="3" id="KW-0975">Bacterial flagellum</keyword>
<name>A0AAU7DWN3_9MICO</name>
<dbReference type="GO" id="GO:0005198">
    <property type="term" value="F:structural molecule activity"/>
    <property type="evidence" value="ECO:0007669"/>
    <property type="project" value="InterPro"/>
</dbReference>
<evidence type="ECO:0000259" key="4">
    <source>
        <dbReference type="Pfam" id="PF00669"/>
    </source>
</evidence>
<gene>
    <name evidence="6" type="primary">flgL</name>
    <name evidence="6" type="ORF">V5R04_02535</name>
</gene>
<feature type="domain" description="Flagellin C-terminal" evidence="5">
    <location>
        <begin position="219"/>
        <end position="301"/>
    </location>
</feature>
<comment type="similarity">
    <text evidence="2">Belongs to the bacterial flagellin family.</text>
</comment>
<protein>
    <submittedName>
        <fullName evidence="6">Flagellar hook-associated protein FlgL</fullName>
    </submittedName>
</protein>
<dbReference type="InterPro" id="IPR046358">
    <property type="entry name" value="Flagellin_C"/>
</dbReference>
<reference evidence="6" key="1">
    <citation type="submission" date="2024-02" db="EMBL/GenBank/DDBJ databases">
        <title>Tomenella chthoni gen. nov. sp. nov., a member of the family Jonesiaceae isolated from bat guano.</title>
        <authorList>
            <person name="Miller S.L."/>
            <person name="King J."/>
            <person name="Sankaranarayanan K."/>
            <person name="Lawson P.A."/>
        </authorList>
    </citation>
    <scope>NUCLEOTIDE SEQUENCE</scope>
    <source>
        <strain evidence="6">BS-20</strain>
    </source>
</reference>
<dbReference type="InterPro" id="IPR001029">
    <property type="entry name" value="Flagellin_N"/>
</dbReference>
<keyword evidence="6" id="KW-0969">Cilium</keyword>
<evidence type="ECO:0000259" key="5">
    <source>
        <dbReference type="Pfam" id="PF00700"/>
    </source>
</evidence>
<dbReference type="InterPro" id="IPR001492">
    <property type="entry name" value="Flagellin"/>
</dbReference>
<dbReference type="GO" id="GO:0009424">
    <property type="term" value="C:bacterial-type flagellum hook"/>
    <property type="evidence" value="ECO:0007669"/>
    <property type="project" value="InterPro"/>
</dbReference>
<dbReference type="Pfam" id="PF00700">
    <property type="entry name" value="Flagellin_C"/>
    <property type="match status" value="1"/>
</dbReference>
<dbReference type="PANTHER" id="PTHR42792:SF1">
    <property type="entry name" value="FLAGELLAR HOOK-ASSOCIATED PROTEIN 3"/>
    <property type="match status" value="1"/>
</dbReference>
<dbReference type="PANTHER" id="PTHR42792">
    <property type="entry name" value="FLAGELLIN"/>
    <property type="match status" value="1"/>
</dbReference>
<proteinExistence type="inferred from homology"/>
<dbReference type="EMBL" id="CP146203">
    <property type="protein sequence ID" value="XBH22124.1"/>
    <property type="molecule type" value="Genomic_DNA"/>
</dbReference>
<dbReference type="Pfam" id="PF00669">
    <property type="entry name" value="Flagellin_N"/>
    <property type="match status" value="1"/>
</dbReference>
<evidence type="ECO:0000256" key="3">
    <source>
        <dbReference type="ARBA" id="ARBA00023143"/>
    </source>
</evidence>
<dbReference type="AlphaFoldDB" id="A0AAU7DWN3"/>
<organism evidence="6">
    <name type="scientific">Jonesiaceae bacterium BS-20</name>
    <dbReference type="NCBI Taxonomy" id="3120821"/>
    <lineage>
        <taxon>Bacteria</taxon>
        <taxon>Bacillati</taxon>
        <taxon>Actinomycetota</taxon>
        <taxon>Actinomycetes</taxon>
        <taxon>Micrococcales</taxon>
        <taxon>Jonesiaceae</taxon>
    </lineage>
</organism>
<accession>A0AAU7DWN3</accession>
<dbReference type="SUPFAM" id="SSF64518">
    <property type="entry name" value="Phase 1 flagellin"/>
    <property type="match status" value="1"/>
</dbReference>
<comment type="subcellular location">
    <subcellularLocation>
        <location evidence="1">Bacterial flagellum</location>
    </subcellularLocation>
</comment>
<keyword evidence="6" id="KW-0282">Flagellum</keyword>
<feature type="domain" description="Flagellin N-terminal" evidence="4">
    <location>
        <begin position="7"/>
        <end position="141"/>
    </location>
</feature>
<dbReference type="GO" id="GO:0071973">
    <property type="term" value="P:bacterial-type flagellum-dependent cell motility"/>
    <property type="evidence" value="ECO:0007669"/>
    <property type="project" value="InterPro"/>
</dbReference>